<dbReference type="OrthoDB" id="5785228at2"/>
<proteinExistence type="predicted"/>
<organism evidence="1 2">
    <name type="scientific">Thioalkalivibrio paradoxus ARh 1</name>
    <dbReference type="NCBI Taxonomy" id="713585"/>
    <lineage>
        <taxon>Bacteria</taxon>
        <taxon>Pseudomonadati</taxon>
        <taxon>Pseudomonadota</taxon>
        <taxon>Gammaproteobacteria</taxon>
        <taxon>Chromatiales</taxon>
        <taxon>Ectothiorhodospiraceae</taxon>
        <taxon>Thioalkalivibrio</taxon>
    </lineage>
</organism>
<keyword evidence="2" id="KW-1185">Reference proteome</keyword>
<gene>
    <name evidence="1" type="ORF">THITH_11955</name>
</gene>
<dbReference type="EMBL" id="CP007029">
    <property type="protein sequence ID" value="AHE98845.1"/>
    <property type="molecule type" value="Genomic_DNA"/>
</dbReference>
<dbReference type="AlphaFoldDB" id="W0DPQ4"/>
<dbReference type="Proteomes" id="UP000005289">
    <property type="component" value="Chromosome"/>
</dbReference>
<name>W0DPQ4_9GAMM</name>
<protein>
    <submittedName>
        <fullName evidence="1">Uncharacterized protein</fullName>
    </submittedName>
</protein>
<accession>W0DPQ4</accession>
<dbReference type="HOGENOM" id="CLU_201292_0_0_6"/>
<reference evidence="1 2" key="1">
    <citation type="submission" date="2013-12" db="EMBL/GenBank/DDBJ databases">
        <authorList>
            <consortium name="DOE Joint Genome Institute"/>
            <person name="Muyzer G."/>
            <person name="Huntemann M."/>
            <person name="Han J."/>
            <person name="Chen A."/>
            <person name="Kyrpides N."/>
            <person name="Mavromatis K."/>
            <person name="Markowitz V."/>
            <person name="Palaniappan K."/>
            <person name="Ivanova N."/>
            <person name="Schaumberg A."/>
            <person name="Pati A."/>
            <person name="Liolios K."/>
            <person name="Nordberg H.P."/>
            <person name="Cantor M.N."/>
            <person name="Hua S.X."/>
            <person name="Woyke T."/>
        </authorList>
    </citation>
    <scope>NUCLEOTIDE SEQUENCE [LARGE SCALE GENOMIC DNA]</scope>
    <source>
        <strain evidence="1 2">ARh 1</strain>
    </source>
</reference>
<sequence>MSNKQELIKEMLEMQKHFMKYEHQNENGVDPVDYYIAPEGHPLHGYHKRYRDIAMQLVDIAHEEKGSHR</sequence>
<dbReference type="STRING" id="713585.THITH_11955"/>
<dbReference type="RefSeq" id="WP_006747919.1">
    <property type="nucleotide sequence ID" value="NZ_CP007029.1"/>
</dbReference>
<evidence type="ECO:0000313" key="2">
    <source>
        <dbReference type="Proteomes" id="UP000005289"/>
    </source>
</evidence>
<evidence type="ECO:0000313" key="1">
    <source>
        <dbReference type="EMBL" id="AHE98845.1"/>
    </source>
</evidence>
<dbReference type="KEGG" id="tti:THITH_11955"/>